<keyword evidence="1" id="KW-0175">Coiled coil</keyword>
<evidence type="ECO:0000256" key="1">
    <source>
        <dbReference type="SAM" id="Coils"/>
    </source>
</evidence>
<accession>A0A938XBI5</accession>
<evidence type="ECO:0000256" key="2">
    <source>
        <dbReference type="SAM" id="MobiDB-lite"/>
    </source>
</evidence>
<dbReference type="AlphaFoldDB" id="A0A938XBI5"/>
<protein>
    <recommendedName>
        <fullName evidence="5">DivIVA domain-containing protein</fullName>
    </recommendedName>
</protein>
<feature type="compositionally biased region" description="Basic and acidic residues" evidence="2">
    <location>
        <begin position="258"/>
        <end position="276"/>
    </location>
</feature>
<name>A0A938XBI5_9CLOT</name>
<dbReference type="RefSeq" id="WP_204906053.1">
    <property type="nucleotide sequence ID" value="NZ_JACJKS010000005.1"/>
</dbReference>
<organism evidence="3 4">
    <name type="scientific">Mordavella massiliensis</name>
    <dbReference type="NCBI Taxonomy" id="1871024"/>
    <lineage>
        <taxon>Bacteria</taxon>
        <taxon>Bacillati</taxon>
        <taxon>Bacillota</taxon>
        <taxon>Clostridia</taxon>
        <taxon>Eubacteriales</taxon>
        <taxon>Clostridiaceae</taxon>
        <taxon>Mordavella</taxon>
    </lineage>
</organism>
<dbReference type="EMBL" id="JACJKS010000005">
    <property type="protein sequence ID" value="MBM6948027.1"/>
    <property type="molecule type" value="Genomic_DNA"/>
</dbReference>
<evidence type="ECO:0000313" key="4">
    <source>
        <dbReference type="Proteomes" id="UP000705508"/>
    </source>
</evidence>
<feature type="region of interest" description="Disordered" evidence="2">
    <location>
        <begin position="258"/>
        <end position="287"/>
    </location>
</feature>
<gene>
    <name evidence="3" type="ORF">H6A20_05025</name>
</gene>
<feature type="coiled-coil region" evidence="1">
    <location>
        <begin position="106"/>
        <end position="140"/>
    </location>
</feature>
<comment type="caution">
    <text evidence="3">The sequence shown here is derived from an EMBL/GenBank/DDBJ whole genome shotgun (WGS) entry which is preliminary data.</text>
</comment>
<reference evidence="3" key="1">
    <citation type="submission" date="2020-08" db="EMBL/GenBank/DDBJ databases">
        <authorList>
            <person name="Cejkova D."/>
            <person name="Kubasova T."/>
            <person name="Jahodarova E."/>
            <person name="Rychlik I."/>
        </authorList>
    </citation>
    <scope>NUCLEOTIDE SEQUENCE</scope>
    <source>
        <strain evidence="3">An582</strain>
    </source>
</reference>
<reference evidence="3" key="2">
    <citation type="journal article" date="2021" name="Sci. Rep.">
        <title>The distribution of antibiotic resistance genes in chicken gut microbiota commensals.</title>
        <authorList>
            <person name="Juricova H."/>
            <person name="Matiasovicova J."/>
            <person name="Kubasova T."/>
            <person name="Cejkova D."/>
            <person name="Rychlik I."/>
        </authorList>
    </citation>
    <scope>NUCLEOTIDE SEQUENCE</scope>
    <source>
        <strain evidence="3">An582</strain>
    </source>
</reference>
<evidence type="ECO:0008006" key="5">
    <source>
        <dbReference type="Google" id="ProtNLM"/>
    </source>
</evidence>
<evidence type="ECO:0000313" key="3">
    <source>
        <dbReference type="EMBL" id="MBM6948027.1"/>
    </source>
</evidence>
<dbReference type="Proteomes" id="UP000705508">
    <property type="component" value="Unassembled WGS sequence"/>
</dbReference>
<sequence>MADNGMFRTAVFGGYNRDDVDEYIQTLEKEMDSVRELHQKEKEDLIRRAEESESELTRVRYELEAARSDVRPASPTADGAGQEDALRKLEEELGRVIGAPVREAAPEAEKEELASLRESLRELEEENQSLKEKLEKQGQEDELFDYETVRKIMEEARNNAWIIEKEARQQADAILEGARQKLKEEEDEQRHRIASRINIQLEEKGIQLMAAKYKIEQYIKEISSAQQGLYLLNSRMEKMVKDMPVRLDDYWKGEEYRQLEVEEGKEKTNEKPETESSRTGSGDKIAG</sequence>
<feature type="coiled-coil region" evidence="1">
    <location>
        <begin position="24"/>
        <end position="69"/>
    </location>
</feature>
<proteinExistence type="predicted"/>